<keyword evidence="1" id="KW-0812">Transmembrane</keyword>
<evidence type="ECO:0000313" key="2">
    <source>
        <dbReference type="EMBL" id="MEF3078846.1"/>
    </source>
</evidence>
<feature type="transmembrane region" description="Helical" evidence="1">
    <location>
        <begin position="12"/>
        <end position="29"/>
    </location>
</feature>
<name>A0ABU7W6P0_9FLAO</name>
<proteinExistence type="predicted"/>
<dbReference type="Proteomes" id="UP001356704">
    <property type="component" value="Unassembled WGS sequence"/>
</dbReference>
<sequence length="75" mass="8616">MKLFPINKNSLALIFVTIVALGFFVAGMFEVLDYFIIKVLLFTLFSGLLIFAFWFGFINDTKKNRPEDEAQDDSN</sequence>
<feature type="transmembrane region" description="Helical" evidence="1">
    <location>
        <begin position="35"/>
        <end position="57"/>
    </location>
</feature>
<keyword evidence="1" id="KW-0472">Membrane</keyword>
<dbReference type="EMBL" id="JAZHOU010000002">
    <property type="protein sequence ID" value="MEF3078846.1"/>
    <property type="molecule type" value="Genomic_DNA"/>
</dbReference>
<keyword evidence="1" id="KW-1133">Transmembrane helix</keyword>
<comment type="caution">
    <text evidence="2">The sequence shown here is derived from an EMBL/GenBank/DDBJ whole genome shotgun (WGS) entry which is preliminary data.</text>
</comment>
<reference evidence="2 3" key="1">
    <citation type="submission" date="2024-02" db="EMBL/GenBank/DDBJ databases">
        <title>Winogradskyella poriferorum JCM 12885.</title>
        <authorList>
            <person name="Zhang D.-F."/>
            <person name="Fu Z.-Y."/>
        </authorList>
    </citation>
    <scope>NUCLEOTIDE SEQUENCE [LARGE SCALE GENOMIC DNA]</scope>
    <source>
        <strain evidence="2 3">JCM 12885</strain>
    </source>
</reference>
<evidence type="ECO:0000256" key="1">
    <source>
        <dbReference type="SAM" id="Phobius"/>
    </source>
</evidence>
<keyword evidence="3" id="KW-1185">Reference proteome</keyword>
<protein>
    <submittedName>
        <fullName evidence="2">Uncharacterized protein</fullName>
    </submittedName>
</protein>
<dbReference type="RefSeq" id="WP_331809623.1">
    <property type="nucleotide sequence ID" value="NZ_JAZHOU010000002.1"/>
</dbReference>
<accession>A0ABU7W6P0</accession>
<gene>
    <name evidence="2" type="ORF">V1468_07515</name>
</gene>
<organism evidence="2 3">
    <name type="scientific">Winogradskyella poriferorum</name>
    <dbReference type="NCBI Taxonomy" id="307627"/>
    <lineage>
        <taxon>Bacteria</taxon>
        <taxon>Pseudomonadati</taxon>
        <taxon>Bacteroidota</taxon>
        <taxon>Flavobacteriia</taxon>
        <taxon>Flavobacteriales</taxon>
        <taxon>Flavobacteriaceae</taxon>
        <taxon>Winogradskyella</taxon>
    </lineage>
</organism>
<evidence type="ECO:0000313" key="3">
    <source>
        <dbReference type="Proteomes" id="UP001356704"/>
    </source>
</evidence>